<name>A0AAY4EBS6_9TELE</name>
<evidence type="ECO:0000256" key="9">
    <source>
        <dbReference type="ARBA" id="ARBA00040505"/>
    </source>
</evidence>
<evidence type="ECO:0000256" key="7">
    <source>
        <dbReference type="ARBA" id="ARBA00037368"/>
    </source>
</evidence>
<proteinExistence type="inferred from homology"/>
<dbReference type="AlphaFoldDB" id="A0AAY4EBS6"/>
<dbReference type="Proteomes" id="UP000694580">
    <property type="component" value="Chromosome 10"/>
</dbReference>
<reference evidence="11" key="3">
    <citation type="submission" date="2025-09" db="UniProtKB">
        <authorList>
            <consortium name="Ensembl"/>
        </authorList>
    </citation>
    <scope>IDENTIFICATION</scope>
</reference>
<dbReference type="SUPFAM" id="SSF56112">
    <property type="entry name" value="Protein kinase-like (PK-like)"/>
    <property type="match status" value="1"/>
</dbReference>
<sequence length="364" mass="41229">MALKESKPNLSESQVSEVVKHLYGLTVSKIQPLPSYDDQNFCVRVDEHGEYVLKIVNSTDSLNTTVLEIQTHAMNFLHQRGVPAQTAIPTCSGQLMTLLDIDCGFGTQKYMVRLLTYLSGTVMAKIPSSPHILYEVGKMAATMDRAFQEMEHPHLGVLQREGFIWSLSNVPLLEHYLPLLDGDPIQAIVQEIIDQFKLQVVPNMRFFRKCINHGDFNDHNILAEPDGTSGYRISGILDFGDMSCGYYIFELAITIMYMMIESASPLDVGGHVLAGWESIIPLNAAERKALFLLVLCRFCQSVVIARYTVSQQPENEEYLMITSRTGKRILSHIWEVGREELERRWTRVEHQYSINISSQVNTVV</sequence>
<keyword evidence="12" id="KW-1185">Reference proteome</keyword>
<organism evidence="11 12">
    <name type="scientific">Denticeps clupeoides</name>
    <name type="common">denticle herring</name>
    <dbReference type="NCBI Taxonomy" id="299321"/>
    <lineage>
        <taxon>Eukaryota</taxon>
        <taxon>Metazoa</taxon>
        <taxon>Chordata</taxon>
        <taxon>Craniata</taxon>
        <taxon>Vertebrata</taxon>
        <taxon>Euteleostomi</taxon>
        <taxon>Actinopterygii</taxon>
        <taxon>Neopterygii</taxon>
        <taxon>Teleostei</taxon>
        <taxon>Clupei</taxon>
        <taxon>Clupeiformes</taxon>
        <taxon>Denticipitoidei</taxon>
        <taxon>Denticipitidae</taxon>
        <taxon>Denticeps</taxon>
    </lineage>
</organism>
<evidence type="ECO:0000256" key="4">
    <source>
        <dbReference type="ARBA" id="ARBA00022679"/>
    </source>
</evidence>
<evidence type="ECO:0000313" key="12">
    <source>
        <dbReference type="Proteomes" id="UP000694580"/>
    </source>
</evidence>
<keyword evidence="4" id="KW-0808">Transferase</keyword>
<dbReference type="InterPro" id="IPR002575">
    <property type="entry name" value="Aminoglycoside_PTrfase"/>
</dbReference>
<protein>
    <recommendedName>
        <fullName evidence="9">Hydroxylysine kinase</fullName>
        <ecNumber evidence="8">2.7.1.81</ecNumber>
    </recommendedName>
</protein>
<dbReference type="Pfam" id="PF01636">
    <property type="entry name" value="APH"/>
    <property type="match status" value="1"/>
</dbReference>
<dbReference type="InterPro" id="IPR050249">
    <property type="entry name" value="Pseudomonas-type_ThrB"/>
</dbReference>
<dbReference type="PANTHER" id="PTHR21064:SF1">
    <property type="entry name" value="HYDROXYLYSINE KINASE"/>
    <property type="match status" value="1"/>
</dbReference>
<evidence type="ECO:0000256" key="1">
    <source>
        <dbReference type="ARBA" id="ARBA00004496"/>
    </source>
</evidence>
<dbReference type="InterPro" id="IPR011009">
    <property type="entry name" value="Kinase-like_dom_sf"/>
</dbReference>
<evidence type="ECO:0000256" key="8">
    <source>
        <dbReference type="ARBA" id="ARBA00038873"/>
    </source>
</evidence>
<comment type="function">
    <text evidence="7">Catalyzes the GTP-dependent phosphorylation of 5-hydroxy-L-lysine.</text>
</comment>
<comment type="subcellular location">
    <subcellularLocation>
        <location evidence="1">Cytoplasm</location>
    </subcellularLocation>
</comment>
<evidence type="ECO:0000256" key="3">
    <source>
        <dbReference type="ARBA" id="ARBA00022490"/>
    </source>
</evidence>
<dbReference type="Gene3D" id="3.90.1200.10">
    <property type="match status" value="1"/>
</dbReference>
<comment type="similarity">
    <text evidence="2">Belongs to the aminoglycoside phosphotransferase family.</text>
</comment>
<dbReference type="Ensembl" id="ENSDCDT00010065658.1">
    <property type="protein sequence ID" value="ENSDCDP00010055063.1"/>
    <property type="gene ID" value="ENSDCDG00010031664.1"/>
</dbReference>
<dbReference type="Gene3D" id="3.30.200.20">
    <property type="entry name" value="Phosphorylase Kinase, domain 1"/>
    <property type="match status" value="1"/>
</dbReference>
<dbReference type="GO" id="GO:0047992">
    <property type="term" value="F:hydroxylysine kinase activity"/>
    <property type="evidence" value="ECO:0007669"/>
    <property type="project" value="UniProtKB-EC"/>
</dbReference>
<evidence type="ECO:0000256" key="2">
    <source>
        <dbReference type="ARBA" id="ARBA00006219"/>
    </source>
</evidence>
<evidence type="ECO:0000256" key="6">
    <source>
        <dbReference type="ARBA" id="ARBA00036820"/>
    </source>
</evidence>
<reference evidence="11" key="2">
    <citation type="submission" date="2025-08" db="UniProtKB">
        <authorList>
            <consortium name="Ensembl"/>
        </authorList>
    </citation>
    <scope>IDENTIFICATION</scope>
</reference>
<evidence type="ECO:0000256" key="5">
    <source>
        <dbReference type="ARBA" id="ARBA00022777"/>
    </source>
</evidence>
<accession>A0AAY4EBS6</accession>
<dbReference type="GeneTree" id="ENSGT00390000011314"/>
<dbReference type="FunFam" id="3.30.200.20:FF:000549">
    <property type="entry name" value="hydroxylysine kinase"/>
    <property type="match status" value="1"/>
</dbReference>
<dbReference type="GO" id="GO:0005737">
    <property type="term" value="C:cytoplasm"/>
    <property type="evidence" value="ECO:0007669"/>
    <property type="project" value="UniProtKB-SubCell"/>
</dbReference>
<dbReference type="PANTHER" id="PTHR21064">
    <property type="entry name" value="AMINOGLYCOSIDE PHOSPHOTRANSFERASE DOMAIN-CONTAINING PROTEIN-RELATED"/>
    <property type="match status" value="1"/>
</dbReference>
<dbReference type="EC" id="2.7.1.81" evidence="8"/>
<evidence type="ECO:0000259" key="10">
    <source>
        <dbReference type="Pfam" id="PF01636"/>
    </source>
</evidence>
<dbReference type="FunFam" id="3.90.1200.10:FF:000007">
    <property type="entry name" value="hydroxylysine kinase isoform X1"/>
    <property type="match status" value="1"/>
</dbReference>
<feature type="domain" description="Aminoglycoside phosphotransferase" evidence="10">
    <location>
        <begin position="30"/>
        <end position="278"/>
    </location>
</feature>
<comment type="catalytic activity">
    <reaction evidence="6">
        <text>(5R)-5-hydroxy-L-lysine + GTP = (5R)-5-phosphooxy-L-lysine + GDP + H(+)</text>
        <dbReference type="Rhea" id="RHEA:19049"/>
        <dbReference type="ChEBI" id="CHEBI:15378"/>
        <dbReference type="ChEBI" id="CHEBI:37565"/>
        <dbReference type="ChEBI" id="CHEBI:57882"/>
        <dbReference type="ChEBI" id="CHEBI:58189"/>
        <dbReference type="ChEBI" id="CHEBI:58357"/>
        <dbReference type="EC" id="2.7.1.81"/>
    </reaction>
</comment>
<keyword evidence="3" id="KW-0963">Cytoplasm</keyword>
<evidence type="ECO:0000313" key="11">
    <source>
        <dbReference type="Ensembl" id="ENSDCDP00010055063.1"/>
    </source>
</evidence>
<keyword evidence="5" id="KW-0418">Kinase</keyword>
<gene>
    <name evidence="11" type="primary">hykk</name>
</gene>
<reference evidence="11 12" key="1">
    <citation type="submission" date="2020-06" db="EMBL/GenBank/DDBJ databases">
        <authorList>
            <consortium name="Wellcome Sanger Institute Data Sharing"/>
        </authorList>
    </citation>
    <scope>NUCLEOTIDE SEQUENCE [LARGE SCALE GENOMIC DNA]</scope>
</reference>